<evidence type="ECO:0000256" key="2">
    <source>
        <dbReference type="ARBA" id="ARBA00022692"/>
    </source>
</evidence>
<keyword evidence="4 5" id="KW-0472">Membrane</keyword>
<dbReference type="InterPro" id="IPR006696">
    <property type="entry name" value="DUF423"/>
</dbReference>
<name>A0A8S1NHZ6_PARPR</name>
<evidence type="ECO:0000313" key="6">
    <source>
        <dbReference type="EMBL" id="CAD8090919.1"/>
    </source>
</evidence>
<evidence type="ECO:0000256" key="4">
    <source>
        <dbReference type="ARBA" id="ARBA00023136"/>
    </source>
</evidence>
<dbReference type="Proteomes" id="UP000688137">
    <property type="component" value="Unassembled WGS sequence"/>
</dbReference>
<gene>
    <name evidence="6" type="ORF">PPRIM_AZ9-3.1.T0870029</name>
</gene>
<dbReference type="EMBL" id="CAJJDM010000090">
    <property type="protein sequence ID" value="CAD8090919.1"/>
    <property type="molecule type" value="Genomic_DNA"/>
</dbReference>
<evidence type="ECO:0000256" key="3">
    <source>
        <dbReference type="ARBA" id="ARBA00022989"/>
    </source>
</evidence>
<proteinExistence type="predicted"/>
<evidence type="ECO:0000256" key="5">
    <source>
        <dbReference type="SAM" id="Phobius"/>
    </source>
</evidence>
<evidence type="ECO:0000256" key="1">
    <source>
        <dbReference type="ARBA" id="ARBA00004141"/>
    </source>
</evidence>
<evidence type="ECO:0000313" key="7">
    <source>
        <dbReference type="Proteomes" id="UP000688137"/>
    </source>
</evidence>
<keyword evidence="3 5" id="KW-1133">Transmembrane helix</keyword>
<organism evidence="6 7">
    <name type="scientific">Paramecium primaurelia</name>
    <dbReference type="NCBI Taxonomy" id="5886"/>
    <lineage>
        <taxon>Eukaryota</taxon>
        <taxon>Sar</taxon>
        <taxon>Alveolata</taxon>
        <taxon>Ciliophora</taxon>
        <taxon>Intramacronucleata</taxon>
        <taxon>Oligohymenophorea</taxon>
        <taxon>Peniculida</taxon>
        <taxon>Parameciidae</taxon>
        <taxon>Paramecium</taxon>
    </lineage>
</organism>
<dbReference type="OMA" id="FAMIFGW"/>
<comment type="subcellular location">
    <subcellularLocation>
        <location evidence="1">Membrane</location>
        <topology evidence="1">Multi-pass membrane protein</topology>
    </subcellularLocation>
</comment>
<dbReference type="AlphaFoldDB" id="A0A8S1NHZ6"/>
<feature type="transmembrane region" description="Helical" evidence="5">
    <location>
        <begin position="91"/>
        <end position="110"/>
    </location>
</feature>
<sequence>MQKNWGFKTGCLTIASGIIMGAAGGHKPWPIEQKLIFDRGLMFHFLNGIGMIISSVQGVNILPFSLFGTGVLLFCGPLYHKSFTGKKTLSGYLPPFGGFAMIFGWILLALRK</sequence>
<dbReference type="Pfam" id="PF04241">
    <property type="entry name" value="DUF423"/>
    <property type="match status" value="1"/>
</dbReference>
<evidence type="ECO:0008006" key="8">
    <source>
        <dbReference type="Google" id="ProtNLM"/>
    </source>
</evidence>
<reference evidence="6" key="1">
    <citation type="submission" date="2021-01" db="EMBL/GenBank/DDBJ databases">
        <authorList>
            <consortium name="Genoscope - CEA"/>
            <person name="William W."/>
        </authorList>
    </citation>
    <scope>NUCLEOTIDE SEQUENCE</scope>
</reference>
<dbReference type="PANTHER" id="PTHR43461">
    <property type="entry name" value="TRANSMEMBRANE PROTEIN 256"/>
    <property type="match status" value="1"/>
</dbReference>
<protein>
    <recommendedName>
        <fullName evidence="8">DUF423 domain-containing protein</fullName>
    </recommendedName>
</protein>
<keyword evidence="7" id="KW-1185">Reference proteome</keyword>
<accession>A0A8S1NHZ6</accession>
<dbReference type="GO" id="GO:0016020">
    <property type="term" value="C:membrane"/>
    <property type="evidence" value="ECO:0007669"/>
    <property type="project" value="UniProtKB-SubCell"/>
</dbReference>
<dbReference type="PANTHER" id="PTHR43461:SF1">
    <property type="entry name" value="TRANSMEMBRANE PROTEIN 256"/>
    <property type="match status" value="1"/>
</dbReference>
<comment type="caution">
    <text evidence="6">The sequence shown here is derived from an EMBL/GenBank/DDBJ whole genome shotgun (WGS) entry which is preliminary data.</text>
</comment>
<keyword evidence="2 5" id="KW-0812">Transmembrane</keyword>